<dbReference type="SUPFAM" id="SSF53335">
    <property type="entry name" value="S-adenosyl-L-methionine-dependent methyltransferases"/>
    <property type="match status" value="1"/>
</dbReference>
<feature type="non-terminal residue" evidence="8">
    <location>
        <position position="1"/>
    </location>
</feature>
<dbReference type="InterPro" id="IPR031303">
    <property type="entry name" value="C5_meth_CS"/>
</dbReference>
<name>M1ZBU5_NITG3</name>
<reference evidence="8 9" key="1">
    <citation type="journal article" date="2013" name="Front. Microbiol.">
        <title>The genome of Nitrospina gracilis illuminates the metabolism and evolution of the major marine nitrite oxidizer.</title>
        <authorList>
            <person name="Luecker S."/>
            <person name="Nowka B."/>
            <person name="Rattei T."/>
            <person name="Spieck E."/>
            <person name="and Daims H."/>
        </authorList>
    </citation>
    <scope>NUCLEOTIDE SEQUENCE [LARGE SCALE GENOMIC DNA]</scope>
    <source>
        <strain evidence="8 9">3/211</strain>
    </source>
</reference>
<dbReference type="Gene3D" id="3.90.120.10">
    <property type="entry name" value="DNA Methylase, subunit A, domain 2"/>
    <property type="match status" value="1"/>
</dbReference>
<evidence type="ECO:0000256" key="1">
    <source>
        <dbReference type="ARBA" id="ARBA00011975"/>
    </source>
</evidence>
<dbReference type="GO" id="GO:0003677">
    <property type="term" value="F:DNA binding"/>
    <property type="evidence" value="ECO:0007669"/>
    <property type="project" value="TreeGrafter"/>
</dbReference>
<organism evidence="8 9">
    <name type="scientific">Nitrospina gracilis (strain 3/211)</name>
    <dbReference type="NCBI Taxonomy" id="1266370"/>
    <lineage>
        <taxon>Bacteria</taxon>
        <taxon>Pseudomonadati</taxon>
        <taxon>Nitrospinota/Tectimicrobiota group</taxon>
        <taxon>Nitrospinota</taxon>
        <taxon>Nitrospinia</taxon>
        <taxon>Nitrospinales</taxon>
        <taxon>Nitrospinaceae</taxon>
        <taxon>Nitrospina</taxon>
    </lineage>
</organism>
<dbReference type="GO" id="GO:0044027">
    <property type="term" value="P:negative regulation of gene expression via chromosomal CpG island methylation"/>
    <property type="evidence" value="ECO:0007669"/>
    <property type="project" value="TreeGrafter"/>
</dbReference>
<dbReference type="InParanoid" id="M1ZBU5"/>
<keyword evidence="3 7" id="KW-0808">Transferase</keyword>
<evidence type="ECO:0000256" key="6">
    <source>
        <dbReference type="ARBA" id="ARBA00047422"/>
    </source>
</evidence>
<dbReference type="AlphaFoldDB" id="M1ZBU5"/>
<proteinExistence type="inferred from homology"/>
<comment type="catalytic activity">
    <reaction evidence="6">
        <text>a 2'-deoxycytidine in DNA + S-adenosyl-L-methionine = a 5-methyl-2'-deoxycytidine in DNA + S-adenosyl-L-homocysteine + H(+)</text>
        <dbReference type="Rhea" id="RHEA:13681"/>
        <dbReference type="Rhea" id="RHEA-COMP:11369"/>
        <dbReference type="Rhea" id="RHEA-COMP:11370"/>
        <dbReference type="ChEBI" id="CHEBI:15378"/>
        <dbReference type="ChEBI" id="CHEBI:57856"/>
        <dbReference type="ChEBI" id="CHEBI:59789"/>
        <dbReference type="ChEBI" id="CHEBI:85452"/>
        <dbReference type="ChEBI" id="CHEBI:85454"/>
        <dbReference type="EC" id="2.1.1.37"/>
    </reaction>
</comment>
<comment type="similarity">
    <text evidence="7">Belongs to the class I-like SAM-binding methyltransferase superfamily. C5-methyltransferase family.</text>
</comment>
<evidence type="ECO:0000256" key="2">
    <source>
        <dbReference type="ARBA" id="ARBA00022603"/>
    </source>
</evidence>
<gene>
    <name evidence="8" type="ORF">NITGR_360032</name>
</gene>
<evidence type="ECO:0000256" key="7">
    <source>
        <dbReference type="PROSITE-ProRule" id="PRU01016"/>
    </source>
</evidence>
<comment type="caution">
    <text evidence="7">Lacks conserved residue(s) required for the propagation of feature annotation.</text>
</comment>
<evidence type="ECO:0000256" key="5">
    <source>
        <dbReference type="ARBA" id="ARBA00022747"/>
    </source>
</evidence>
<keyword evidence="4 7" id="KW-0949">S-adenosyl-L-methionine</keyword>
<dbReference type="STRING" id="1266370.NITGR_360032"/>
<evidence type="ECO:0000313" key="8">
    <source>
        <dbReference type="EMBL" id="CCQ90694.1"/>
    </source>
</evidence>
<dbReference type="Proteomes" id="UP000011704">
    <property type="component" value="Unassembled WGS sequence"/>
</dbReference>
<dbReference type="InterPro" id="IPR001525">
    <property type="entry name" value="C5_MeTfrase"/>
</dbReference>
<dbReference type="PROSITE" id="PS00095">
    <property type="entry name" value="C5_MTASE_2"/>
    <property type="match status" value="1"/>
</dbReference>
<keyword evidence="2 7" id="KW-0489">Methyltransferase</keyword>
<dbReference type="GO" id="GO:0003886">
    <property type="term" value="F:DNA (cytosine-5-)-methyltransferase activity"/>
    <property type="evidence" value="ECO:0007669"/>
    <property type="project" value="UniProtKB-EC"/>
</dbReference>
<evidence type="ECO:0000313" key="9">
    <source>
        <dbReference type="Proteomes" id="UP000011704"/>
    </source>
</evidence>
<keyword evidence="9" id="KW-1185">Reference proteome</keyword>
<sequence>MGIAQTRVRIFLLAWKSRKNFNLIIRPSKRKVLKDVISNINGTINHNPKIIPKDSEQYLICKKIKAGQKLSNVRSGPRAVHTWDIPEVYGFTTIKEKTVLEAMLLIRRQRRVRDYGDADPIPVSLLHRQFGKQIIRSLEFKGYIRRLDKHYDLTNTFNGKFRRMSWDEPSNTVDTRFGESKYYLHPEEHRGFTIREAARIQGFPDTFIFEGGERDQYKMIGNAVPPPMSEGLAKIIKRQIIQ</sequence>
<dbReference type="InterPro" id="IPR029063">
    <property type="entry name" value="SAM-dependent_MTases_sf"/>
</dbReference>
<evidence type="ECO:0000256" key="4">
    <source>
        <dbReference type="ARBA" id="ARBA00022691"/>
    </source>
</evidence>
<dbReference type="PROSITE" id="PS51679">
    <property type="entry name" value="SAM_MT_C5"/>
    <property type="match status" value="1"/>
</dbReference>
<comment type="caution">
    <text evidence="8">The sequence shown here is derived from an EMBL/GenBank/DDBJ whole genome shotgun (WGS) entry which is preliminary data.</text>
</comment>
<dbReference type="GO" id="GO:0009307">
    <property type="term" value="P:DNA restriction-modification system"/>
    <property type="evidence" value="ECO:0007669"/>
    <property type="project" value="UniProtKB-KW"/>
</dbReference>
<dbReference type="InterPro" id="IPR050390">
    <property type="entry name" value="C5-Methyltransferase"/>
</dbReference>
<dbReference type="Pfam" id="PF00145">
    <property type="entry name" value="DNA_methylase"/>
    <property type="match status" value="1"/>
</dbReference>
<dbReference type="GO" id="GO:0032259">
    <property type="term" value="P:methylation"/>
    <property type="evidence" value="ECO:0007669"/>
    <property type="project" value="UniProtKB-KW"/>
</dbReference>
<evidence type="ECO:0000256" key="3">
    <source>
        <dbReference type="ARBA" id="ARBA00022679"/>
    </source>
</evidence>
<dbReference type="PANTHER" id="PTHR10629">
    <property type="entry name" value="CYTOSINE-SPECIFIC METHYLTRANSFERASE"/>
    <property type="match status" value="1"/>
</dbReference>
<dbReference type="PANTHER" id="PTHR10629:SF52">
    <property type="entry name" value="DNA (CYTOSINE-5)-METHYLTRANSFERASE 1"/>
    <property type="match status" value="1"/>
</dbReference>
<dbReference type="EC" id="2.1.1.37" evidence="1"/>
<dbReference type="HOGENOM" id="CLU_1149305_0_0_0"/>
<protein>
    <recommendedName>
        <fullName evidence="1">DNA (cytosine-5-)-methyltransferase</fullName>
        <ecNumber evidence="1">2.1.1.37</ecNumber>
    </recommendedName>
</protein>
<keyword evidence="5" id="KW-0680">Restriction system</keyword>
<accession>M1ZBU5</accession>
<dbReference type="EMBL" id="CAQJ01000040">
    <property type="protein sequence ID" value="CCQ90694.1"/>
    <property type="molecule type" value="Genomic_DNA"/>
</dbReference>